<dbReference type="PANTHER" id="PTHR20883">
    <property type="entry name" value="PHYTANOYL-COA DIOXYGENASE DOMAIN CONTAINING 1"/>
    <property type="match status" value="1"/>
</dbReference>
<dbReference type="AlphaFoldDB" id="A0A285ZYB3"/>
<reference evidence="3" key="1">
    <citation type="submission" date="2017-09" db="EMBL/GenBank/DDBJ databases">
        <authorList>
            <person name="Varghese N."/>
            <person name="Submissions S."/>
        </authorList>
    </citation>
    <scope>NUCLEOTIDE SEQUENCE [LARGE SCALE GENOMIC DNA]</scope>
    <source>
        <strain evidence="3">CGMCC 1.12803</strain>
    </source>
</reference>
<proteinExistence type="predicted"/>
<dbReference type="Gene3D" id="2.60.120.620">
    <property type="entry name" value="q2cbj1_9rhob like domain"/>
    <property type="match status" value="1"/>
</dbReference>
<dbReference type="Proteomes" id="UP000219281">
    <property type="component" value="Unassembled WGS sequence"/>
</dbReference>
<evidence type="ECO:0000313" key="3">
    <source>
        <dbReference type="Proteomes" id="UP000219281"/>
    </source>
</evidence>
<evidence type="ECO:0000313" key="2">
    <source>
        <dbReference type="EMBL" id="SOD14641.1"/>
    </source>
</evidence>
<dbReference type="EMBL" id="OCMT01000002">
    <property type="protein sequence ID" value="SOD14641.1"/>
    <property type="molecule type" value="Genomic_DNA"/>
</dbReference>
<gene>
    <name evidence="2" type="ORF">SAMN06297358_1677</name>
</gene>
<sequence>MIENITFVLNTTKSIDNVVKNAIYLFYTSNADVLLHVIYYRLFTIFSNFFPKTNLMMINSYSTFTLNNQLTEEQKFFFNKYGFLHFKNFLDTHAIQSIIQASQQVQDKWLAEDVKKINGVPIKYGTDLDGSSIVQRFAFINQHHQTLSGLTLDPRFDALLELAGEGARLGTEEKDGMVFNHYVNGPDSKFTKMGWHTDGLRDIFYGQKLNPMLNVGIHLDTLDVKNGGLKILPGTHKQSIYQMLFRKKYFLDHKADPSEIAITPEAGDLTIHDGRLWHRVAQSEVTGEKSRRRVIYIPIIAGKYAPKNENSPTVFYQRFAGIVK</sequence>
<dbReference type="SUPFAM" id="SSF51197">
    <property type="entry name" value="Clavaminate synthase-like"/>
    <property type="match status" value="1"/>
</dbReference>
<protein>
    <submittedName>
        <fullName evidence="2">Ectoine hydroxylase-related dioxygenase, phytanoyl-CoA dioxygenase (PhyH) family</fullName>
    </submittedName>
</protein>
<accession>A0A285ZYB3</accession>
<keyword evidence="2" id="KW-0560">Oxidoreductase</keyword>
<dbReference type="GO" id="GO:0005506">
    <property type="term" value="F:iron ion binding"/>
    <property type="evidence" value="ECO:0007669"/>
    <property type="project" value="UniProtKB-ARBA"/>
</dbReference>
<keyword evidence="2" id="KW-0223">Dioxygenase</keyword>
<dbReference type="GO" id="GO:0016706">
    <property type="term" value="F:2-oxoglutarate-dependent dioxygenase activity"/>
    <property type="evidence" value="ECO:0007669"/>
    <property type="project" value="UniProtKB-ARBA"/>
</dbReference>
<organism evidence="2 3">
    <name type="scientific">Pedobacter xixiisoli</name>
    <dbReference type="NCBI Taxonomy" id="1476464"/>
    <lineage>
        <taxon>Bacteria</taxon>
        <taxon>Pseudomonadati</taxon>
        <taxon>Bacteroidota</taxon>
        <taxon>Sphingobacteriia</taxon>
        <taxon>Sphingobacteriales</taxon>
        <taxon>Sphingobacteriaceae</taxon>
        <taxon>Pedobacter</taxon>
    </lineage>
</organism>
<dbReference type="PANTHER" id="PTHR20883:SF48">
    <property type="entry name" value="ECTOINE DIOXYGENASE"/>
    <property type="match status" value="1"/>
</dbReference>
<name>A0A285ZYB3_9SPHI</name>
<keyword evidence="3" id="KW-1185">Reference proteome</keyword>
<comment type="cofactor">
    <cofactor evidence="1">
        <name>Fe(2+)</name>
        <dbReference type="ChEBI" id="CHEBI:29033"/>
    </cofactor>
</comment>
<dbReference type="Pfam" id="PF05721">
    <property type="entry name" value="PhyH"/>
    <property type="match status" value="1"/>
</dbReference>
<dbReference type="InterPro" id="IPR008775">
    <property type="entry name" value="Phytyl_CoA_dOase-like"/>
</dbReference>
<evidence type="ECO:0000256" key="1">
    <source>
        <dbReference type="ARBA" id="ARBA00001954"/>
    </source>
</evidence>